<protein>
    <recommendedName>
        <fullName evidence="7">ATP synthase subunit delta</fullName>
    </recommendedName>
    <alternativeName>
        <fullName evidence="7">ATP synthase F(1) sector subunit delta</fullName>
    </alternativeName>
    <alternativeName>
        <fullName evidence="7">F-type ATPase subunit delta</fullName>
        <shortName evidence="7">F-ATPase subunit delta</shortName>
    </alternativeName>
</protein>
<evidence type="ECO:0000256" key="1">
    <source>
        <dbReference type="ARBA" id="ARBA00004370"/>
    </source>
</evidence>
<dbReference type="AlphaFoldDB" id="A0AAW6U679"/>
<keyword evidence="2 7" id="KW-0813">Transport</keyword>
<dbReference type="GO" id="GO:0045259">
    <property type="term" value="C:proton-transporting ATP synthase complex"/>
    <property type="evidence" value="ECO:0007669"/>
    <property type="project" value="UniProtKB-KW"/>
</dbReference>
<keyword evidence="3 7" id="KW-0375">Hydrogen ion transport</keyword>
<comment type="caution">
    <text evidence="8">The sequence shown here is derived from an EMBL/GenBank/DDBJ whole genome shotgun (WGS) entry which is preliminary data.</text>
</comment>
<name>A0AAW6U679_9MOLU</name>
<dbReference type="PANTHER" id="PTHR11910">
    <property type="entry name" value="ATP SYNTHASE DELTA CHAIN"/>
    <property type="match status" value="1"/>
</dbReference>
<gene>
    <name evidence="7 8" type="primary">atpH</name>
    <name evidence="8" type="ORF">QJ521_07910</name>
</gene>
<evidence type="ECO:0000256" key="2">
    <source>
        <dbReference type="ARBA" id="ARBA00022448"/>
    </source>
</evidence>
<organism evidence="8 9">
    <name type="scientific">Peloplasma aerotolerans</name>
    <dbReference type="NCBI Taxonomy" id="3044389"/>
    <lineage>
        <taxon>Bacteria</taxon>
        <taxon>Bacillati</taxon>
        <taxon>Mycoplasmatota</taxon>
        <taxon>Mollicutes</taxon>
        <taxon>Acholeplasmatales</taxon>
        <taxon>Acholeplasmataceae</taxon>
        <taxon>Peloplasma</taxon>
    </lineage>
</organism>
<keyword evidence="4 7" id="KW-0406">Ion transport</keyword>
<comment type="function">
    <text evidence="7">This protein is part of the stalk that links CF(0) to CF(1). It either transmits conformational changes from CF(0) to CF(1) or is implicated in proton conduction.</text>
</comment>
<dbReference type="HAMAP" id="MF_01416">
    <property type="entry name" value="ATP_synth_delta_bact"/>
    <property type="match status" value="1"/>
</dbReference>
<dbReference type="NCBIfam" id="TIGR01145">
    <property type="entry name" value="ATP_synt_delta"/>
    <property type="match status" value="1"/>
</dbReference>
<dbReference type="GO" id="GO:0005886">
    <property type="term" value="C:plasma membrane"/>
    <property type="evidence" value="ECO:0007669"/>
    <property type="project" value="UniProtKB-SubCell"/>
</dbReference>
<dbReference type="PRINTS" id="PR00125">
    <property type="entry name" value="ATPASEDELTA"/>
</dbReference>
<accession>A0AAW6U679</accession>
<dbReference type="InterPro" id="IPR026015">
    <property type="entry name" value="ATP_synth_OSCP/delta_N_sf"/>
</dbReference>
<proteinExistence type="inferred from homology"/>
<keyword evidence="6 7" id="KW-0066">ATP synthesis</keyword>
<dbReference type="Pfam" id="PF00213">
    <property type="entry name" value="OSCP"/>
    <property type="match status" value="1"/>
</dbReference>
<evidence type="ECO:0000256" key="5">
    <source>
        <dbReference type="ARBA" id="ARBA00023136"/>
    </source>
</evidence>
<comment type="subcellular location">
    <subcellularLocation>
        <location evidence="7">Cell membrane</location>
        <topology evidence="7">Peripheral membrane protein</topology>
    </subcellularLocation>
    <subcellularLocation>
        <location evidence="1">Membrane</location>
    </subcellularLocation>
</comment>
<dbReference type="RefSeq" id="WP_282839921.1">
    <property type="nucleotide sequence ID" value="NZ_JASCXW010000030.1"/>
</dbReference>
<dbReference type="GO" id="GO:0046933">
    <property type="term" value="F:proton-transporting ATP synthase activity, rotational mechanism"/>
    <property type="evidence" value="ECO:0007669"/>
    <property type="project" value="UniProtKB-UniRule"/>
</dbReference>
<keyword evidence="9" id="KW-1185">Reference proteome</keyword>
<evidence type="ECO:0000256" key="7">
    <source>
        <dbReference type="HAMAP-Rule" id="MF_01416"/>
    </source>
</evidence>
<dbReference type="Proteomes" id="UP001431532">
    <property type="component" value="Unassembled WGS sequence"/>
</dbReference>
<comment type="function">
    <text evidence="7">F(1)F(0) ATP synthase produces ATP from ADP in the presence of a proton or sodium gradient. F-type ATPases consist of two structural domains, F(1) containing the extramembraneous catalytic core and F(0) containing the membrane proton channel, linked together by a central stalk and a peripheral stalk. During catalysis, ATP synthesis in the catalytic domain of F(1) is coupled via a rotary mechanism of the central stalk subunits to proton translocation.</text>
</comment>
<keyword evidence="7" id="KW-0139">CF(1)</keyword>
<keyword evidence="5 7" id="KW-0472">Membrane</keyword>
<evidence type="ECO:0000256" key="4">
    <source>
        <dbReference type="ARBA" id="ARBA00023065"/>
    </source>
</evidence>
<evidence type="ECO:0000313" key="8">
    <source>
        <dbReference type="EMBL" id="MDI6453488.1"/>
    </source>
</evidence>
<comment type="similarity">
    <text evidence="7">Belongs to the ATPase delta chain family.</text>
</comment>
<evidence type="ECO:0000256" key="3">
    <source>
        <dbReference type="ARBA" id="ARBA00022781"/>
    </source>
</evidence>
<dbReference type="Gene3D" id="1.10.520.20">
    <property type="entry name" value="N-terminal domain of the delta subunit of the F1F0-ATP synthase"/>
    <property type="match status" value="1"/>
</dbReference>
<dbReference type="InterPro" id="IPR000711">
    <property type="entry name" value="ATPase_OSCP/dsu"/>
</dbReference>
<sequence length="170" mass="20136">MSISNYAKALFSIAKENNKIDLLTYHFDDFKNTMEKNPNWVKLMDSPMVSHQEKIKMIDELEYDDSFLAFLKMLSEKNRLHYYHDIYPEWIQLSRMHQKIAHLHLYAAKPLSKQQEEQLKKVVQPRFPNQTISFHITVDESLIGGLKVVYQGQSLDRSIARELEELYTTI</sequence>
<evidence type="ECO:0000313" key="9">
    <source>
        <dbReference type="Proteomes" id="UP001431532"/>
    </source>
</evidence>
<keyword evidence="7" id="KW-1003">Cell membrane</keyword>
<evidence type="ECO:0000256" key="6">
    <source>
        <dbReference type="ARBA" id="ARBA00023310"/>
    </source>
</evidence>
<dbReference type="EMBL" id="JASCXW010000030">
    <property type="protein sequence ID" value="MDI6453488.1"/>
    <property type="molecule type" value="Genomic_DNA"/>
</dbReference>
<reference evidence="8" key="1">
    <citation type="submission" date="2023-05" db="EMBL/GenBank/DDBJ databases">
        <title>Mariniplasma microaerophilum sp. nov., a novel anaerobic mollicute isolated from terrestrial mud volcano, Taman Peninsula, Russia.</title>
        <authorList>
            <person name="Khomyakova M.A."/>
            <person name="Merkel A.Y."/>
            <person name="Slobodkin A.I."/>
        </authorList>
    </citation>
    <scope>NUCLEOTIDE SEQUENCE</scope>
    <source>
        <strain evidence="8">M4Ah</strain>
    </source>
</reference>
<dbReference type="SUPFAM" id="SSF47928">
    <property type="entry name" value="N-terminal domain of the delta subunit of the F1F0-ATP synthase"/>
    <property type="match status" value="1"/>
</dbReference>